<keyword evidence="3" id="KW-1185">Reference proteome</keyword>
<dbReference type="EMBL" id="JAMC01000003">
    <property type="protein sequence ID" value="KEJ89281.1"/>
    <property type="molecule type" value="Genomic_DNA"/>
</dbReference>
<keyword evidence="1" id="KW-0732">Signal</keyword>
<feature type="signal peptide" evidence="1">
    <location>
        <begin position="1"/>
        <end position="19"/>
    </location>
</feature>
<protein>
    <submittedName>
        <fullName evidence="2">Uncharacterized protein</fullName>
    </submittedName>
</protein>
<dbReference type="OrthoDB" id="7726473at2"/>
<evidence type="ECO:0000313" key="2">
    <source>
        <dbReference type="EMBL" id="KEJ89281.1"/>
    </source>
</evidence>
<dbReference type="eggNOG" id="ENOG5030KAU">
    <property type="taxonomic scope" value="Bacteria"/>
</dbReference>
<dbReference type="AlphaFoldDB" id="A0A073IID1"/>
<accession>A0A073IID1</accession>
<sequence>MIRVLSIALFGLLSVPAVAETAKEKDCGYQGDVVASVQAARIERVGEKKLAAHIAETSPEWPEKYNAIVPLVAPWVYGMKMAEVKSADLAAAWKELCLTQ</sequence>
<reference evidence="2 3" key="1">
    <citation type="submission" date="2014-01" db="EMBL/GenBank/DDBJ databases">
        <title>Sulfitobacter donghicola JCM 14565 Genome Sequencing.</title>
        <authorList>
            <person name="Lai Q."/>
            <person name="Hong Z."/>
        </authorList>
    </citation>
    <scope>NUCLEOTIDE SEQUENCE [LARGE SCALE GENOMIC DNA]</scope>
    <source>
        <strain evidence="2 3">JCM 14565</strain>
    </source>
</reference>
<dbReference type="STRING" id="1300350.Z948_2817"/>
<dbReference type="RefSeq" id="WP_025060125.1">
    <property type="nucleotide sequence ID" value="NZ_JAMC01000003.1"/>
</dbReference>
<evidence type="ECO:0000313" key="3">
    <source>
        <dbReference type="Proteomes" id="UP000027734"/>
    </source>
</evidence>
<gene>
    <name evidence="2" type="ORF">DSW25_09670</name>
</gene>
<comment type="caution">
    <text evidence="2">The sequence shown here is derived from an EMBL/GenBank/DDBJ whole genome shotgun (WGS) entry which is preliminary data.</text>
</comment>
<feature type="chain" id="PRO_5001689741" evidence="1">
    <location>
        <begin position="20"/>
        <end position="100"/>
    </location>
</feature>
<evidence type="ECO:0000256" key="1">
    <source>
        <dbReference type="SAM" id="SignalP"/>
    </source>
</evidence>
<name>A0A073IID1_9RHOB</name>
<dbReference type="Proteomes" id="UP000027734">
    <property type="component" value="Unassembled WGS sequence"/>
</dbReference>
<organism evidence="2 3">
    <name type="scientific">Sulfitobacter donghicola DSW-25 = KCTC 12864 = JCM 14565</name>
    <dbReference type="NCBI Taxonomy" id="1300350"/>
    <lineage>
        <taxon>Bacteria</taxon>
        <taxon>Pseudomonadati</taxon>
        <taxon>Pseudomonadota</taxon>
        <taxon>Alphaproteobacteria</taxon>
        <taxon>Rhodobacterales</taxon>
        <taxon>Roseobacteraceae</taxon>
        <taxon>Sulfitobacter</taxon>
    </lineage>
</organism>
<proteinExistence type="predicted"/>